<dbReference type="InterPro" id="IPR036663">
    <property type="entry name" value="Fumarylacetoacetase_C_sf"/>
</dbReference>
<dbReference type="PANTHER" id="PTHR43211">
    <property type="entry name" value="FUMARYLACETOACETATE HYDROLASE"/>
    <property type="match status" value="1"/>
</dbReference>
<dbReference type="EMBL" id="LITQ01000042">
    <property type="protein sequence ID" value="OAA87013.1"/>
    <property type="molecule type" value="Genomic_DNA"/>
</dbReference>
<evidence type="ECO:0000259" key="1">
    <source>
        <dbReference type="Pfam" id="PF01557"/>
    </source>
</evidence>
<dbReference type="Proteomes" id="UP000077384">
    <property type="component" value="Unassembled WGS sequence"/>
</dbReference>
<dbReference type="PANTHER" id="PTHR43211:SF1">
    <property type="entry name" value="BLL6422 PROTEIN"/>
    <property type="match status" value="1"/>
</dbReference>
<evidence type="ECO:0000313" key="4">
    <source>
        <dbReference type="Proteomes" id="UP000077384"/>
    </source>
</evidence>
<organism evidence="2 4">
    <name type="scientific">Clostridium coskatii</name>
    <dbReference type="NCBI Taxonomy" id="1705578"/>
    <lineage>
        <taxon>Bacteria</taxon>
        <taxon>Bacillati</taxon>
        <taxon>Bacillota</taxon>
        <taxon>Clostridia</taxon>
        <taxon>Eubacteriales</taxon>
        <taxon>Clostridiaceae</taxon>
        <taxon>Clostridium</taxon>
    </lineage>
</organism>
<dbReference type="GO" id="GO:0050385">
    <property type="term" value="F:ureidoglycolate lyase activity"/>
    <property type="evidence" value="ECO:0007669"/>
    <property type="project" value="UniProtKB-EC"/>
</dbReference>
<proteinExistence type="predicted"/>
<name>A0A168NWR2_9CLOT</name>
<keyword evidence="2" id="KW-0456">Lyase</keyword>
<dbReference type="AlphaFoldDB" id="A0A168NWR2"/>
<dbReference type="PATRIC" id="fig|1705578.3.peg.3063"/>
<dbReference type="InterPro" id="IPR011234">
    <property type="entry name" value="Fumarylacetoacetase-like_C"/>
</dbReference>
<evidence type="ECO:0000313" key="5">
    <source>
        <dbReference type="Proteomes" id="UP000093694"/>
    </source>
</evidence>
<sequence>MKIKKLQINSKENEVSLAVLYKGQWIVLSKLLEQFQANNSKESSKIKSVSKDLISFLQTLPENKEHLNFLLQKADLNAARETKNMKEIMPFRPLLYRDFMLCERHVINSGRLFTKYTMPKVYPIVRAYEAIFRHPFPAFKPKKAWYDNPVYYKGNTLSFIGDGEIVSYPHYTTLKDYELELGMIITKDLLNATEEEGLAAVGAFCVFNDFSARNVQLDEMRKTGFGPCKAKDFASSISNIVVTTDEILPILNTLKTRVFINEKLAAEGQLNEFYHSIGKAIAYASKGEQVYAGEFMASGTIPNCCGMENGHLLNLGDVIRLEIDNIATLTNRVSTELI</sequence>
<dbReference type="Gene3D" id="3.90.850.10">
    <property type="entry name" value="Fumarylacetoacetase-like, C-terminal domain"/>
    <property type="match status" value="1"/>
</dbReference>
<gene>
    <name evidence="3" type="ORF">CLCOS_00040</name>
    <name evidence="2" type="ORF">WX73_02784</name>
</gene>
<comment type="caution">
    <text evidence="2">The sequence shown here is derived from an EMBL/GenBank/DDBJ whole genome shotgun (WGS) entry which is preliminary data.</text>
</comment>
<reference evidence="2 4" key="1">
    <citation type="journal article" date="2015" name="Biotechnol. Bioeng.">
        <title>Genome sequence and phenotypic characterization of Caulobacter segnis.</title>
        <authorList>
            <person name="Patel S."/>
            <person name="Fletcher B."/>
            <person name="Scott D.C."/>
            <person name="Ely B."/>
        </authorList>
    </citation>
    <scope>NUCLEOTIDE SEQUENCE [LARGE SCALE GENOMIC DNA]</scope>
    <source>
        <strain evidence="2 4">PS02</strain>
    </source>
</reference>
<reference evidence="3 5" key="2">
    <citation type="journal article" date="2016" name="Front. Microbiol.">
        <title>Industrial Acetogenic Biocatalysts: A Comparative Metabolic and Genomic Analysis.</title>
        <authorList>
            <person name="Bengelsdorf F."/>
            <person name="Poehlein A."/>
            <person name="Sonja S."/>
            <person name="Erz C."/>
            <person name="Hummel T."/>
            <person name="Hoffmeister S."/>
            <person name="Daniel R."/>
            <person name="Durre P."/>
        </authorList>
    </citation>
    <scope>NUCLEOTIDE SEQUENCE [LARGE SCALE GENOMIC DNA]</scope>
    <source>
        <strain evidence="3 5">PTA-10522</strain>
    </source>
</reference>
<evidence type="ECO:0000313" key="2">
    <source>
        <dbReference type="EMBL" id="OAA87013.1"/>
    </source>
</evidence>
<dbReference type="RefSeq" id="WP_063602410.1">
    <property type="nucleotide sequence ID" value="NZ_LITQ01000042.1"/>
</dbReference>
<dbReference type="EC" id="4.3.2.3" evidence="2"/>
<dbReference type="EMBL" id="LROR01000013">
    <property type="protein sequence ID" value="OBR97776.1"/>
    <property type="molecule type" value="Genomic_DNA"/>
</dbReference>
<feature type="domain" description="Fumarylacetoacetase-like C-terminal" evidence="1">
    <location>
        <begin position="142"/>
        <end position="333"/>
    </location>
</feature>
<dbReference type="Pfam" id="PF01557">
    <property type="entry name" value="FAA_hydrolase"/>
    <property type="match status" value="1"/>
</dbReference>
<dbReference type="SUPFAM" id="SSF56529">
    <property type="entry name" value="FAH"/>
    <property type="match status" value="1"/>
</dbReference>
<evidence type="ECO:0000313" key="3">
    <source>
        <dbReference type="EMBL" id="OBR97776.1"/>
    </source>
</evidence>
<dbReference type="Proteomes" id="UP000093694">
    <property type="component" value="Unassembled WGS sequence"/>
</dbReference>
<protein>
    <submittedName>
        <fullName evidence="2">Ureidoglycolate lyase</fullName>
        <ecNumber evidence="2">4.3.2.3</ecNumber>
    </submittedName>
</protein>
<accession>A0A168NWR2</accession>
<keyword evidence="5" id="KW-1185">Reference proteome</keyword>